<comment type="caution">
    <text evidence="2">The sequence shown here is derived from an EMBL/GenBank/DDBJ whole genome shotgun (WGS) entry which is preliminary data.</text>
</comment>
<dbReference type="AlphaFoldDB" id="S3V468"/>
<gene>
    <name evidence="2" type="ORF">LEP1GSC058_1392</name>
</gene>
<name>S3V468_9LEPT</name>
<dbReference type="STRING" id="1193011.LEP1GSC058_1392"/>
<reference evidence="2" key="1">
    <citation type="submission" date="2013-04" db="EMBL/GenBank/DDBJ databases">
        <authorList>
            <person name="Harkins D.M."/>
            <person name="Durkin A.S."/>
            <person name="Selengut J.D."/>
            <person name="Sanka R."/>
            <person name="DePew J."/>
            <person name="Purushe J."/>
            <person name="Ahmed A."/>
            <person name="van der Linden H."/>
            <person name="Goris M.G.A."/>
            <person name="Hartskeerl R.A."/>
            <person name="Vinetz J.M."/>
            <person name="Sutton G.G."/>
            <person name="Nelson W.C."/>
            <person name="Fouts D.E."/>
        </authorList>
    </citation>
    <scope>NUCLEOTIDE SEQUENCE [LARGE SCALE GENOMIC DNA]</scope>
    <source>
        <strain evidence="2">BUT 6</strain>
    </source>
</reference>
<proteinExistence type="predicted"/>
<evidence type="ECO:0000313" key="3">
    <source>
        <dbReference type="Proteomes" id="UP000014540"/>
    </source>
</evidence>
<dbReference type="Pfam" id="PF03781">
    <property type="entry name" value="FGE-sulfatase"/>
    <property type="match status" value="1"/>
</dbReference>
<dbReference type="OrthoDB" id="9812707at2"/>
<dbReference type="Gene3D" id="3.90.1580.10">
    <property type="entry name" value="paralog of FGE (formylglycine-generating enzyme)"/>
    <property type="match status" value="1"/>
</dbReference>
<dbReference type="InterPro" id="IPR016187">
    <property type="entry name" value="CTDL_fold"/>
</dbReference>
<dbReference type="InterPro" id="IPR042095">
    <property type="entry name" value="SUMF_sf"/>
</dbReference>
<dbReference type="EMBL" id="AKWZ02000001">
    <property type="protein sequence ID" value="EPG76228.1"/>
    <property type="molecule type" value="Genomic_DNA"/>
</dbReference>
<dbReference type="InterPro" id="IPR051043">
    <property type="entry name" value="Sulfatase_Mod_Factor_Kinase"/>
</dbReference>
<dbReference type="PANTHER" id="PTHR23150">
    <property type="entry name" value="SULFATASE MODIFYING FACTOR 1, 2"/>
    <property type="match status" value="1"/>
</dbReference>
<dbReference type="InterPro" id="IPR005532">
    <property type="entry name" value="SUMF_dom"/>
</dbReference>
<dbReference type="GO" id="GO:0120147">
    <property type="term" value="F:formylglycine-generating oxidase activity"/>
    <property type="evidence" value="ECO:0007669"/>
    <property type="project" value="TreeGrafter"/>
</dbReference>
<dbReference type="Proteomes" id="UP000014540">
    <property type="component" value="Unassembled WGS sequence"/>
</dbReference>
<feature type="domain" description="Sulfatase-modifying factor enzyme-like" evidence="1">
    <location>
        <begin position="17"/>
        <end position="222"/>
    </location>
</feature>
<dbReference type="PANTHER" id="PTHR23150:SF19">
    <property type="entry name" value="FORMYLGLYCINE-GENERATING ENZYME"/>
    <property type="match status" value="1"/>
</dbReference>
<organism evidence="2 3">
    <name type="scientific">Leptospira fainei serovar Hurstbridge str. BUT 6</name>
    <dbReference type="NCBI Taxonomy" id="1193011"/>
    <lineage>
        <taxon>Bacteria</taxon>
        <taxon>Pseudomonadati</taxon>
        <taxon>Spirochaetota</taxon>
        <taxon>Spirochaetia</taxon>
        <taxon>Leptospirales</taxon>
        <taxon>Leptospiraceae</taxon>
        <taxon>Leptospira</taxon>
    </lineage>
</organism>
<dbReference type="RefSeq" id="WP_016547507.1">
    <property type="nucleotide sequence ID" value="NZ_AKWZ02000001.1"/>
</dbReference>
<sequence length="226" mass="26014">MVKISAGFFLPFLTSEKEKPISVKEFLIDSDSTTNEEFFEFLRNNPVWKKGSAKSSFVDDMYLINFEEERIKYPKYSVVNISWFAARAYCNWKGKRLPTTSEWERIAQSELSGESKRWVLKKILDWYSEPTGTAVSKSFKSYTDQYGVRNLFGNIWEWVEDFNSFSSGSFSDREGAARGSFCATGAATVKDKTDYASFMRYAYRNSLKAKYSASNLGFRCAKNIES</sequence>
<protein>
    <submittedName>
        <fullName evidence="2">Sulfatase-modifying factor enzyme 1</fullName>
    </submittedName>
</protein>
<dbReference type="SUPFAM" id="SSF56436">
    <property type="entry name" value="C-type lectin-like"/>
    <property type="match status" value="1"/>
</dbReference>
<keyword evidence="3" id="KW-1185">Reference proteome</keyword>
<evidence type="ECO:0000313" key="2">
    <source>
        <dbReference type="EMBL" id="EPG76228.1"/>
    </source>
</evidence>
<evidence type="ECO:0000259" key="1">
    <source>
        <dbReference type="Pfam" id="PF03781"/>
    </source>
</evidence>
<accession>S3V468</accession>